<dbReference type="InterPro" id="IPR027056">
    <property type="entry name" value="Gluconate_2DH_su3"/>
</dbReference>
<dbReference type="EMBL" id="CP035108">
    <property type="protein sequence ID" value="QAR33835.1"/>
    <property type="molecule type" value="Genomic_DNA"/>
</dbReference>
<dbReference type="AlphaFoldDB" id="A0A3R5V299"/>
<evidence type="ECO:0000313" key="1">
    <source>
        <dbReference type="EMBL" id="QAR33835.1"/>
    </source>
</evidence>
<dbReference type="InterPro" id="IPR006311">
    <property type="entry name" value="TAT_signal"/>
</dbReference>
<dbReference type="NCBIfam" id="TIGR01409">
    <property type="entry name" value="TAT_signal_seq"/>
    <property type="match status" value="1"/>
</dbReference>
<dbReference type="Pfam" id="PF10518">
    <property type="entry name" value="TAT_signal"/>
    <property type="match status" value="1"/>
</dbReference>
<gene>
    <name evidence="1" type="ORF">EP073_10575</name>
</gene>
<dbReference type="Proteomes" id="UP000287502">
    <property type="component" value="Chromosome"/>
</dbReference>
<dbReference type="InterPro" id="IPR019546">
    <property type="entry name" value="TAT_signal_bac_arc"/>
</dbReference>
<dbReference type="PROSITE" id="PS51318">
    <property type="entry name" value="TAT"/>
    <property type="match status" value="1"/>
</dbReference>
<accession>A0A3R5V299</accession>
<dbReference type="RefSeq" id="WP_128467120.1">
    <property type="nucleotide sequence ID" value="NZ_CP035108.1"/>
</dbReference>
<dbReference type="Pfam" id="PF13618">
    <property type="entry name" value="Gluconate_2-dh3"/>
    <property type="match status" value="1"/>
</dbReference>
<organism evidence="1 2">
    <name type="scientific">Geovibrio thiophilus</name>
    <dbReference type="NCBI Taxonomy" id="139438"/>
    <lineage>
        <taxon>Bacteria</taxon>
        <taxon>Pseudomonadati</taxon>
        <taxon>Deferribacterota</taxon>
        <taxon>Deferribacteres</taxon>
        <taxon>Deferribacterales</taxon>
        <taxon>Geovibrionaceae</taxon>
        <taxon>Geovibrio</taxon>
    </lineage>
</organism>
<reference evidence="1 2" key="1">
    <citation type="submission" date="2019-01" db="EMBL/GenBank/DDBJ databases">
        <title>Geovibrio thiophilus DSM 11263, complete genome.</title>
        <authorList>
            <person name="Spring S."/>
            <person name="Bunk B."/>
            <person name="Sproer C."/>
        </authorList>
    </citation>
    <scope>NUCLEOTIDE SEQUENCE [LARGE SCALE GENOMIC DNA]</scope>
    <source>
        <strain evidence="1 2">DSM 11263</strain>
    </source>
</reference>
<evidence type="ECO:0000313" key="2">
    <source>
        <dbReference type="Proteomes" id="UP000287502"/>
    </source>
</evidence>
<protein>
    <submittedName>
        <fullName evidence="1">Gluconate 2-dehydrogenase subunit 3 family protein</fullName>
    </submittedName>
</protein>
<dbReference type="OrthoDB" id="8400810at2"/>
<name>A0A3R5V299_9BACT</name>
<keyword evidence="2" id="KW-1185">Reference proteome</keyword>
<proteinExistence type="predicted"/>
<sequence>MSKKSDMTRRNFLKATGVAAGAAALSGSILSVTTAETHAAEMKHSAQLPSENTRISPKGKMFFTNELEFATLSEASERIFPKDENGPGAKELGVPFFIDNQLAGAYGYNAREYMSGPFFKGAPTQGYQTPLPKRDIFSKGLSALNSYSQMTFQKNFPELKDADKDVILKMCESGAIPTEGFTSAYFFSLLRGAVLAGVYADPIYSGNSNMNGWRMKQYPGAQMSYFDIIKSRNFEKIEPVSLADMY</sequence>
<dbReference type="KEGG" id="gtl:EP073_10575"/>